<evidence type="ECO:0000256" key="2">
    <source>
        <dbReference type="ARBA" id="ARBA00022833"/>
    </source>
</evidence>
<evidence type="ECO:0000256" key="3">
    <source>
        <dbReference type="ARBA" id="ARBA00023015"/>
    </source>
</evidence>
<dbReference type="EMBL" id="JAPWDQ010000004">
    <property type="protein sequence ID" value="KAJ5488966.1"/>
    <property type="molecule type" value="Genomic_DNA"/>
</dbReference>
<dbReference type="Gene3D" id="3.30.160.60">
    <property type="entry name" value="Classic Zinc Finger"/>
    <property type="match status" value="2"/>
</dbReference>
<name>A0A9X0BXN2_9EURO</name>
<keyword evidence="10" id="KW-1185">Reference proteome</keyword>
<sequence length="1048" mass="117865">MLSETKHDHDDSVDRADHTMPPIVDNLTGEEAPSYQDSGDRSEQAGASTSQVKCNVCGSTFRRPEHLKRHLRSHTKEKPFECAQCGRHFSRTDTLHRHELSHHSTGGEGGKDRPHRITVKTFRACFACATARVRCSGERRSKARLRGVRTKRVADETQAPRRSPPRSEGKQADGLSQPSNIPAHQLGQFSVTDMNEPTRTTKKLQASSHDESRVAAASSRDSLNRIRKASSGRSQVAAPPLESAVGIEGHVTDATDFNQSGRSFGTEILGIDLANSSELAIGFESTIFDQAPVNTIDWLPNELFLGNSSDHSFAAVNSQQVLHNAPHHSPTTRSIWHPAIIEERNADFTGPIRRMHKSSNSMSSRRPQTMARRFSCLDGEPSAPAGPNAMGKRSASFHIDAVNGGSSRLRKHQDRIHTAKLPSSTGHELSEGPSTRFGFPKVTGLSLGSASEEALRLTRPIQISVYEEIHRNFLFLCRNTHTIFDMFESEYFPNQEECTQYLACYFDSFQAVYPIFHVPTFDVNQHHWILALAMMAIGCQSPKHESSNRIRLAFQEMLRRAIVVEVSQACLITRLDSTDDSQKEKSPITPARLDVLQAMLLRCIGVLYNNGETERSSALGLFKQLVKLSEDNKLLVSISPEQSSEQASNEVLWLSWIDNEIRRRTGHCIWLVDCSLAYEFDERPQLSLDDGQALLPASDKLWQCKSAEEWISLLDKHTVNQSLYDSVHVLYIEKKLAPGLSDFSYTLLIHALYHRMWEVGDYFRRPLSFWNPTAKKQSRETAIPNGSVWLPGIPSYSKWRNSACDCLEILHWTANTAVTGVSRPDRPAIVHLHAARLILLTPFQEIRSLATDLVTDRLQWSDRHRAIQWQYVWRWIVHDQYKARLSVIHAGAALWHVQQYSKDSFHEPIITFLAVLVLWAYGSCSVLCSKELSPRLPPRQNRSLHPMRSIRLDRPCDDEQVQQFVRGGDSVKVSMTGIQDLCAMDGPESVLRLGCEILSSLNTWAQSKKYMAVLTGLASVMSHYSEAERSHDADMNGRGTFSALMRDD</sequence>
<evidence type="ECO:0000256" key="6">
    <source>
        <dbReference type="PROSITE-ProRule" id="PRU00042"/>
    </source>
</evidence>
<evidence type="ECO:0000313" key="10">
    <source>
        <dbReference type="Proteomes" id="UP001148312"/>
    </source>
</evidence>
<dbReference type="AlphaFoldDB" id="A0A9X0BXN2"/>
<dbReference type="CDD" id="cd12148">
    <property type="entry name" value="fungal_TF_MHR"/>
    <property type="match status" value="1"/>
</dbReference>
<dbReference type="PANTHER" id="PTHR47660">
    <property type="entry name" value="TRANSCRIPTION FACTOR WITH C2H2 AND ZN(2)-CYS(6) DNA BINDING DOMAIN (EUROFUNG)-RELATED-RELATED"/>
    <property type="match status" value="1"/>
</dbReference>
<dbReference type="InterPro" id="IPR007219">
    <property type="entry name" value="XnlR_reg_dom"/>
</dbReference>
<dbReference type="Pfam" id="PF04082">
    <property type="entry name" value="Fungal_trans"/>
    <property type="match status" value="1"/>
</dbReference>
<dbReference type="InterPro" id="IPR013087">
    <property type="entry name" value="Znf_C2H2_type"/>
</dbReference>
<evidence type="ECO:0000313" key="9">
    <source>
        <dbReference type="EMBL" id="KAJ5488966.1"/>
    </source>
</evidence>
<keyword evidence="2" id="KW-0862">Zinc</keyword>
<keyword evidence="5" id="KW-0539">Nucleus</keyword>
<dbReference type="PANTHER" id="PTHR47660:SF7">
    <property type="entry name" value="TRANSCRIPTION FACTOR WITH C2H2 AND ZN(2)-CYS(6) DNA BINDING DOMAIN (EUROFUNG)"/>
    <property type="match status" value="1"/>
</dbReference>
<gene>
    <name evidence="9" type="ORF">N7539_003856</name>
</gene>
<dbReference type="GO" id="GO:0008270">
    <property type="term" value="F:zinc ion binding"/>
    <property type="evidence" value="ECO:0007669"/>
    <property type="project" value="UniProtKB-KW"/>
</dbReference>
<dbReference type="GeneID" id="81623707"/>
<evidence type="ECO:0000256" key="1">
    <source>
        <dbReference type="ARBA" id="ARBA00022723"/>
    </source>
</evidence>
<dbReference type="FunFam" id="3.30.160.60:FF:001719">
    <property type="entry name" value="C2H2 type zinc finger domain protein"/>
    <property type="match status" value="1"/>
</dbReference>
<proteinExistence type="predicted"/>
<organism evidence="9 10">
    <name type="scientific">Penicillium diatomitis</name>
    <dbReference type="NCBI Taxonomy" id="2819901"/>
    <lineage>
        <taxon>Eukaryota</taxon>
        <taxon>Fungi</taxon>
        <taxon>Dikarya</taxon>
        <taxon>Ascomycota</taxon>
        <taxon>Pezizomycotina</taxon>
        <taxon>Eurotiomycetes</taxon>
        <taxon>Eurotiomycetidae</taxon>
        <taxon>Eurotiales</taxon>
        <taxon>Aspergillaceae</taxon>
        <taxon>Penicillium</taxon>
    </lineage>
</organism>
<dbReference type="InterPro" id="IPR036236">
    <property type="entry name" value="Znf_C2H2_sf"/>
</dbReference>
<dbReference type="SUPFAM" id="SSF57667">
    <property type="entry name" value="beta-beta-alpha zinc fingers"/>
    <property type="match status" value="1"/>
</dbReference>
<dbReference type="RefSeq" id="XP_056790999.1">
    <property type="nucleotide sequence ID" value="XM_056933458.1"/>
</dbReference>
<dbReference type="Pfam" id="PF00096">
    <property type="entry name" value="zf-C2H2"/>
    <property type="match status" value="1"/>
</dbReference>
<feature type="region of interest" description="Disordered" evidence="7">
    <location>
        <begin position="138"/>
        <end position="238"/>
    </location>
</feature>
<keyword evidence="6" id="KW-0863">Zinc-finger</keyword>
<dbReference type="GO" id="GO:0003677">
    <property type="term" value="F:DNA binding"/>
    <property type="evidence" value="ECO:0007669"/>
    <property type="project" value="InterPro"/>
</dbReference>
<dbReference type="PROSITE" id="PS00028">
    <property type="entry name" value="ZINC_FINGER_C2H2_1"/>
    <property type="match status" value="1"/>
</dbReference>
<dbReference type="FunFam" id="3.30.160.60:FF:001281">
    <property type="entry name" value="C2H2 transcription factor, putative"/>
    <property type="match status" value="1"/>
</dbReference>
<dbReference type="SMART" id="SM00355">
    <property type="entry name" value="ZnF_C2H2"/>
    <property type="match status" value="2"/>
</dbReference>
<reference evidence="9" key="1">
    <citation type="submission" date="2022-12" db="EMBL/GenBank/DDBJ databases">
        <authorList>
            <person name="Petersen C."/>
        </authorList>
    </citation>
    <scope>NUCLEOTIDE SEQUENCE</scope>
    <source>
        <strain evidence="9">IBT 30728</strain>
    </source>
</reference>
<feature type="compositionally biased region" description="Basic and acidic residues" evidence="7">
    <location>
        <begin position="152"/>
        <end position="171"/>
    </location>
</feature>
<feature type="domain" description="C2H2-type" evidence="8">
    <location>
        <begin position="80"/>
        <end position="102"/>
    </location>
</feature>
<dbReference type="Proteomes" id="UP001148312">
    <property type="component" value="Unassembled WGS sequence"/>
</dbReference>
<keyword evidence="3" id="KW-0805">Transcription regulation</keyword>
<protein>
    <recommendedName>
        <fullName evidence="8">C2H2-type domain-containing protein</fullName>
    </recommendedName>
</protein>
<evidence type="ECO:0000259" key="8">
    <source>
        <dbReference type="PROSITE" id="PS50157"/>
    </source>
</evidence>
<dbReference type="GO" id="GO:0006351">
    <property type="term" value="P:DNA-templated transcription"/>
    <property type="evidence" value="ECO:0007669"/>
    <property type="project" value="InterPro"/>
</dbReference>
<reference evidence="9" key="2">
    <citation type="journal article" date="2023" name="IMA Fungus">
        <title>Comparative genomic study of the Penicillium genus elucidates a diverse pangenome and 15 lateral gene transfer events.</title>
        <authorList>
            <person name="Petersen C."/>
            <person name="Sorensen T."/>
            <person name="Nielsen M.R."/>
            <person name="Sondergaard T.E."/>
            <person name="Sorensen J.L."/>
            <person name="Fitzpatrick D.A."/>
            <person name="Frisvad J.C."/>
            <person name="Nielsen K.L."/>
        </authorList>
    </citation>
    <scope>NUCLEOTIDE SEQUENCE</scope>
    <source>
        <strain evidence="9">IBT 30728</strain>
    </source>
</reference>
<evidence type="ECO:0000256" key="5">
    <source>
        <dbReference type="ARBA" id="ARBA00023242"/>
    </source>
</evidence>
<evidence type="ECO:0000256" key="4">
    <source>
        <dbReference type="ARBA" id="ARBA00023163"/>
    </source>
</evidence>
<feature type="compositionally biased region" description="Basic and acidic residues" evidence="7">
    <location>
        <begin position="1"/>
        <end position="18"/>
    </location>
</feature>
<feature type="domain" description="C2H2-type" evidence="8">
    <location>
        <begin position="52"/>
        <end position="79"/>
    </location>
</feature>
<feature type="region of interest" description="Disordered" evidence="7">
    <location>
        <begin position="1"/>
        <end position="49"/>
    </location>
</feature>
<feature type="compositionally biased region" description="Polar residues" evidence="7">
    <location>
        <begin position="174"/>
        <end position="207"/>
    </location>
</feature>
<evidence type="ECO:0000256" key="7">
    <source>
        <dbReference type="SAM" id="MobiDB-lite"/>
    </source>
</evidence>
<accession>A0A9X0BXN2</accession>
<keyword evidence="1" id="KW-0479">Metal-binding</keyword>
<dbReference type="PROSITE" id="PS50157">
    <property type="entry name" value="ZINC_FINGER_C2H2_2"/>
    <property type="match status" value="2"/>
</dbReference>
<keyword evidence="4" id="KW-0804">Transcription</keyword>
<comment type="caution">
    <text evidence="9">The sequence shown here is derived from an EMBL/GenBank/DDBJ whole genome shotgun (WGS) entry which is preliminary data.</text>
</comment>
<feature type="compositionally biased region" description="Basic residues" evidence="7">
    <location>
        <begin position="141"/>
        <end position="151"/>
    </location>
</feature>